<gene>
    <name evidence="14" type="ORF">EV420DRAFT_1651559</name>
</gene>
<protein>
    <submittedName>
        <fullName evidence="14">Cytochrome P450</fullName>
    </submittedName>
</protein>
<evidence type="ECO:0000256" key="2">
    <source>
        <dbReference type="ARBA" id="ARBA00004370"/>
    </source>
</evidence>
<feature type="transmembrane region" description="Helical" evidence="13">
    <location>
        <begin position="20"/>
        <end position="38"/>
    </location>
</feature>
<evidence type="ECO:0000256" key="1">
    <source>
        <dbReference type="ARBA" id="ARBA00001971"/>
    </source>
</evidence>
<keyword evidence="15" id="KW-1185">Reference proteome</keyword>
<dbReference type="PANTHER" id="PTHR24305:SF166">
    <property type="entry name" value="CYTOCHROME P450 12A4, MITOCHONDRIAL-RELATED"/>
    <property type="match status" value="1"/>
</dbReference>
<evidence type="ECO:0000313" key="14">
    <source>
        <dbReference type="EMBL" id="KAK0438175.1"/>
    </source>
</evidence>
<dbReference type="GO" id="GO:0004497">
    <property type="term" value="F:monooxygenase activity"/>
    <property type="evidence" value="ECO:0007669"/>
    <property type="project" value="UniProtKB-KW"/>
</dbReference>
<dbReference type="SUPFAM" id="SSF48264">
    <property type="entry name" value="Cytochrome P450"/>
    <property type="match status" value="1"/>
</dbReference>
<keyword evidence="10" id="KW-0408">Iron</keyword>
<keyword evidence="8 13" id="KW-1133">Transmembrane helix</keyword>
<proteinExistence type="inferred from homology"/>
<keyword evidence="12 13" id="KW-0472">Membrane</keyword>
<evidence type="ECO:0000256" key="5">
    <source>
        <dbReference type="ARBA" id="ARBA00022617"/>
    </source>
</evidence>
<comment type="cofactor">
    <cofactor evidence="1">
        <name>heme</name>
        <dbReference type="ChEBI" id="CHEBI:30413"/>
    </cofactor>
</comment>
<evidence type="ECO:0000256" key="8">
    <source>
        <dbReference type="ARBA" id="ARBA00022989"/>
    </source>
</evidence>
<evidence type="ECO:0000256" key="9">
    <source>
        <dbReference type="ARBA" id="ARBA00023002"/>
    </source>
</evidence>
<evidence type="ECO:0000256" key="12">
    <source>
        <dbReference type="ARBA" id="ARBA00023136"/>
    </source>
</evidence>
<dbReference type="PRINTS" id="PR00385">
    <property type="entry name" value="P450"/>
</dbReference>
<dbReference type="GO" id="GO:0016705">
    <property type="term" value="F:oxidoreductase activity, acting on paired donors, with incorporation or reduction of molecular oxygen"/>
    <property type="evidence" value="ECO:0007669"/>
    <property type="project" value="InterPro"/>
</dbReference>
<dbReference type="EMBL" id="JAUEPS010000100">
    <property type="protein sequence ID" value="KAK0438175.1"/>
    <property type="molecule type" value="Genomic_DNA"/>
</dbReference>
<evidence type="ECO:0000256" key="10">
    <source>
        <dbReference type="ARBA" id="ARBA00023004"/>
    </source>
</evidence>
<dbReference type="AlphaFoldDB" id="A0AA39J8M2"/>
<evidence type="ECO:0000313" key="15">
    <source>
        <dbReference type="Proteomes" id="UP001175211"/>
    </source>
</evidence>
<evidence type="ECO:0000256" key="11">
    <source>
        <dbReference type="ARBA" id="ARBA00023033"/>
    </source>
</evidence>
<name>A0AA39J8M2_ARMTA</name>
<dbReference type="GO" id="GO:0005506">
    <property type="term" value="F:iron ion binding"/>
    <property type="evidence" value="ECO:0007669"/>
    <property type="project" value="InterPro"/>
</dbReference>
<comment type="similarity">
    <text evidence="4">Belongs to the cytochrome P450 family.</text>
</comment>
<dbReference type="PANTHER" id="PTHR24305">
    <property type="entry name" value="CYTOCHROME P450"/>
    <property type="match status" value="1"/>
</dbReference>
<dbReference type="InterPro" id="IPR050121">
    <property type="entry name" value="Cytochrome_P450_monoxygenase"/>
</dbReference>
<accession>A0AA39J8M2</accession>
<comment type="pathway">
    <text evidence="3">Secondary metabolite biosynthesis; terpenoid biosynthesis.</text>
</comment>
<keyword evidence="11" id="KW-0503">Monooxygenase</keyword>
<comment type="caution">
    <text evidence="14">The sequence shown here is derived from an EMBL/GenBank/DDBJ whole genome shotgun (WGS) entry which is preliminary data.</text>
</comment>
<dbReference type="InterPro" id="IPR002401">
    <property type="entry name" value="Cyt_P450_E_grp-I"/>
</dbReference>
<sequence>MDSRCIARRATSKALNDLQAAFLVAGGSALVMFAIILTEDQGRNLGVTGECGMCALNRDRWRGGPPRTWVDSISRYDAPLASDQLQDLRGGIFLSQGVGFHICRPCRLNQSQDFEHPAISSTFVIAGHETTATTLGWLLYGLSAHPEDQRKIWEEISQACLQNTKLSSNEYDSMPFLNAAIKENLRLHPIAPTLMRRAVQDDSLPLSEPIITKDGKILKDILIPKGQTIHCSIYTYNRLPSIWGPDANQWNPSRFIGDGAQPLTPHGIYSNLMTIWLRNAFMHRLGVCDHEMQVIIVDLVKHFEFSLPEGLNVQEYPAGLVIVPAVEGKANQGSQVLLRVSVLG</sequence>
<evidence type="ECO:0000256" key="13">
    <source>
        <dbReference type="SAM" id="Phobius"/>
    </source>
</evidence>
<dbReference type="PRINTS" id="PR00463">
    <property type="entry name" value="EP450I"/>
</dbReference>
<dbReference type="GeneID" id="85362112"/>
<reference evidence="14" key="1">
    <citation type="submission" date="2023-06" db="EMBL/GenBank/DDBJ databases">
        <authorList>
            <consortium name="Lawrence Berkeley National Laboratory"/>
            <person name="Ahrendt S."/>
            <person name="Sahu N."/>
            <person name="Indic B."/>
            <person name="Wong-Bajracharya J."/>
            <person name="Merenyi Z."/>
            <person name="Ke H.-M."/>
            <person name="Monk M."/>
            <person name="Kocsube S."/>
            <person name="Drula E."/>
            <person name="Lipzen A."/>
            <person name="Balint B."/>
            <person name="Henrissat B."/>
            <person name="Andreopoulos B."/>
            <person name="Martin F.M."/>
            <person name="Harder C.B."/>
            <person name="Rigling D."/>
            <person name="Ford K.L."/>
            <person name="Foster G.D."/>
            <person name="Pangilinan J."/>
            <person name="Papanicolaou A."/>
            <person name="Barry K."/>
            <person name="LaButti K."/>
            <person name="Viragh M."/>
            <person name="Koriabine M."/>
            <person name="Yan M."/>
            <person name="Riley R."/>
            <person name="Champramary S."/>
            <person name="Plett K.L."/>
            <person name="Tsai I.J."/>
            <person name="Slot J."/>
            <person name="Sipos G."/>
            <person name="Plett J."/>
            <person name="Nagy L.G."/>
            <person name="Grigoriev I.V."/>
        </authorList>
    </citation>
    <scope>NUCLEOTIDE SEQUENCE</scope>
    <source>
        <strain evidence="14">CCBAS 213</strain>
    </source>
</reference>
<dbReference type="GO" id="GO:0020037">
    <property type="term" value="F:heme binding"/>
    <property type="evidence" value="ECO:0007669"/>
    <property type="project" value="InterPro"/>
</dbReference>
<dbReference type="InterPro" id="IPR036396">
    <property type="entry name" value="Cyt_P450_sf"/>
</dbReference>
<evidence type="ECO:0000256" key="3">
    <source>
        <dbReference type="ARBA" id="ARBA00004721"/>
    </source>
</evidence>
<organism evidence="14 15">
    <name type="scientific">Armillaria tabescens</name>
    <name type="common">Ringless honey mushroom</name>
    <name type="synonym">Agaricus tabescens</name>
    <dbReference type="NCBI Taxonomy" id="1929756"/>
    <lineage>
        <taxon>Eukaryota</taxon>
        <taxon>Fungi</taxon>
        <taxon>Dikarya</taxon>
        <taxon>Basidiomycota</taxon>
        <taxon>Agaricomycotina</taxon>
        <taxon>Agaricomycetes</taxon>
        <taxon>Agaricomycetidae</taxon>
        <taxon>Agaricales</taxon>
        <taxon>Marasmiineae</taxon>
        <taxon>Physalacriaceae</taxon>
        <taxon>Desarmillaria</taxon>
    </lineage>
</organism>
<dbReference type="Pfam" id="PF00067">
    <property type="entry name" value="p450"/>
    <property type="match status" value="1"/>
</dbReference>
<dbReference type="Gene3D" id="1.10.630.10">
    <property type="entry name" value="Cytochrome P450"/>
    <property type="match status" value="1"/>
</dbReference>
<comment type="subcellular location">
    <subcellularLocation>
        <location evidence="2">Membrane</location>
    </subcellularLocation>
</comment>
<keyword evidence="6 13" id="KW-0812">Transmembrane</keyword>
<keyword evidence="9" id="KW-0560">Oxidoreductase</keyword>
<evidence type="ECO:0000256" key="6">
    <source>
        <dbReference type="ARBA" id="ARBA00022692"/>
    </source>
</evidence>
<evidence type="ECO:0000256" key="7">
    <source>
        <dbReference type="ARBA" id="ARBA00022723"/>
    </source>
</evidence>
<dbReference type="RefSeq" id="XP_060322855.1">
    <property type="nucleotide sequence ID" value="XM_060478564.1"/>
</dbReference>
<dbReference type="GO" id="GO:0016020">
    <property type="term" value="C:membrane"/>
    <property type="evidence" value="ECO:0007669"/>
    <property type="project" value="UniProtKB-SubCell"/>
</dbReference>
<dbReference type="Proteomes" id="UP001175211">
    <property type="component" value="Unassembled WGS sequence"/>
</dbReference>
<evidence type="ECO:0000256" key="4">
    <source>
        <dbReference type="ARBA" id="ARBA00010617"/>
    </source>
</evidence>
<keyword evidence="7" id="KW-0479">Metal-binding</keyword>
<keyword evidence="5" id="KW-0349">Heme</keyword>
<dbReference type="InterPro" id="IPR001128">
    <property type="entry name" value="Cyt_P450"/>
</dbReference>